<dbReference type="InParanoid" id="A0A7G1G6J4"/>
<sequence>MDINKVISYIKEKKVNSLYQISEKFNLKNSEIEIIIPFLISNGINFSSIDKVKSVCSECPLANKCSKNKEKGGGGCGL</sequence>
<dbReference type="KEGG" id="ocy:OSSY52_08950"/>
<accession>A0A7G1G6J4</accession>
<dbReference type="AlphaFoldDB" id="A0A7G1G6J4"/>
<reference evidence="1 2" key="1">
    <citation type="submission" date="2018-06" db="EMBL/GenBank/DDBJ databases">
        <title>Genome sequencing of Oceanotoga sp. sy52.</title>
        <authorList>
            <person name="Mori K."/>
        </authorList>
    </citation>
    <scope>NUCLEOTIDE SEQUENCE [LARGE SCALE GENOMIC DNA]</scope>
    <source>
        <strain evidence="2">sy52</strain>
    </source>
</reference>
<proteinExistence type="predicted"/>
<gene>
    <name evidence="1" type="ORF">OSSY52_08950</name>
</gene>
<keyword evidence="2" id="KW-1185">Reference proteome</keyword>
<evidence type="ECO:0008006" key="3">
    <source>
        <dbReference type="Google" id="ProtNLM"/>
    </source>
</evidence>
<evidence type="ECO:0000313" key="2">
    <source>
        <dbReference type="Proteomes" id="UP000516361"/>
    </source>
</evidence>
<dbReference type="RefSeq" id="WP_190615824.1">
    <property type="nucleotide sequence ID" value="NZ_AP018712.1"/>
</dbReference>
<dbReference type="Proteomes" id="UP000516361">
    <property type="component" value="Chromosome"/>
</dbReference>
<name>A0A7G1G6J4_9BACT</name>
<organism evidence="1 2">
    <name type="scientific">Tepiditoga spiralis</name>
    <dbReference type="NCBI Taxonomy" id="2108365"/>
    <lineage>
        <taxon>Bacteria</taxon>
        <taxon>Thermotogati</taxon>
        <taxon>Thermotogota</taxon>
        <taxon>Thermotogae</taxon>
        <taxon>Petrotogales</taxon>
        <taxon>Petrotogaceae</taxon>
        <taxon>Tepiditoga</taxon>
    </lineage>
</organism>
<protein>
    <recommendedName>
        <fullName evidence="3">Transcriptional regulator HTH-type FeoC domain-containing protein</fullName>
    </recommendedName>
</protein>
<evidence type="ECO:0000313" key="1">
    <source>
        <dbReference type="EMBL" id="BBE30754.1"/>
    </source>
</evidence>
<dbReference type="EMBL" id="AP018712">
    <property type="protein sequence ID" value="BBE30754.1"/>
    <property type="molecule type" value="Genomic_DNA"/>
</dbReference>